<dbReference type="Proteomes" id="UP000007735">
    <property type="component" value="Chromosome"/>
</dbReference>
<protein>
    <recommendedName>
        <fullName evidence="3">DUF3800 domain-containing protein</fullName>
    </recommendedName>
</protein>
<dbReference type="Pfam" id="PF12686">
    <property type="entry name" value="DUF3800"/>
    <property type="match status" value="1"/>
</dbReference>
<gene>
    <name evidence="1" type="ordered locus">SFHH103_03068</name>
</gene>
<dbReference type="eggNOG" id="ENOG50306EA">
    <property type="taxonomic scope" value="Bacteria"/>
</dbReference>
<dbReference type="HOGENOM" id="CLU_082700_0_0_5"/>
<dbReference type="PATRIC" id="fig|380.5.peg.3255"/>
<dbReference type="AlphaFoldDB" id="G9A1I0"/>
<reference evidence="1 2" key="1">
    <citation type="journal article" date="2012" name="J. Bacteriol.">
        <title>Genome sequence of the soybean symbiont Sinorhizobium fredii HH103.</title>
        <authorList>
            <person name="Weidner S."/>
            <person name="Becker A."/>
            <person name="Bonilla I."/>
            <person name="Jaenicke S."/>
            <person name="Lloret J."/>
            <person name="Margaret I."/>
            <person name="Puhler A."/>
            <person name="Ruiz-Sainz J.E."/>
            <person name="Schneiker-Bekel S."/>
            <person name="Szczepanowski R."/>
            <person name="Vinardell J.M."/>
            <person name="Zehner S."/>
            <person name="Gottfert M."/>
        </authorList>
    </citation>
    <scope>NUCLEOTIDE SEQUENCE [LARGE SCALE GENOMIC DNA]</scope>
    <source>
        <strain evidence="1 2">HH103</strain>
    </source>
</reference>
<accession>G9A1I0</accession>
<dbReference type="InterPro" id="IPR024524">
    <property type="entry name" value="DUF3800"/>
</dbReference>
<evidence type="ECO:0000313" key="2">
    <source>
        <dbReference type="Proteomes" id="UP000007735"/>
    </source>
</evidence>
<dbReference type="EMBL" id="HE616890">
    <property type="protein sequence ID" value="CCE97560.1"/>
    <property type="molecule type" value="Genomic_DNA"/>
</dbReference>
<sequence>MLLAFDETFVFLQPLTSSPIGAPRETMSHSYVAFIDESGDDGLQKFREPGRRGGSTNWLVISACLFRQSYHLDAVRWRDSISDKLVNKKSRNLHFMDLNHGQRIVAAQTIASLPLRAVSVLAAKRPIPAGIYTSKNQLYFYMTRYLIERLSWLCRDYRPHVPEGDGRVKITFSRRGGMSYENFRGYLQHMKNHPPADMKIHWPVIDIDAVDAQDHKSNASLQLVDAIASSYAAAVEADFYGNYEPRYAEILKPVTYNRIGNYLSYGVKVVPKYDDCGLDEQQMKFVDLFK</sequence>
<dbReference type="STRING" id="1117943.SFHH103_03068"/>
<proteinExistence type="predicted"/>
<evidence type="ECO:0000313" key="1">
    <source>
        <dbReference type="EMBL" id="CCE97560.1"/>
    </source>
</evidence>
<dbReference type="KEGG" id="sfh:SFHH103_03068"/>
<evidence type="ECO:0008006" key="3">
    <source>
        <dbReference type="Google" id="ProtNLM"/>
    </source>
</evidence>
<name>G9A1I0_SINF1</name>
<organism evidence="1 2">
    <name type="scientific">Sinorhizobium fredii (strain HH103)</name>
    <dbReference type="NCBI Taxonomy" id="1117943"/>
    <lineage>
        <taxon>Bacteria</taxon>
        <taxon>Pseudomonadati</taxon>
        <taxon>Pseudomonadota</taxon>
        <taxon>Alphaproteobacteria</taxon>
        <taxon>Hyphomicrobiales</taxon>
        <taxon>Rhizobiaceae</taxon>
        <taxon>Sinorhizobium/Ensifer group</taxon>
        <taxon>Sinorhizobium</taxon>
    </lineage>
</organism>